<dbReference type="EMBL" id="BJYT01000027">
    <property type="protein sequence ID" value="GEO11698.1"/>
    <property type="molecule type" value="Genomic_DNA"/>
</dbReference>
<feature type="transmembrane region" description="Helical" evidence="7">
    <location>
        <begin position="199"/>
        <end position="219"/>
    </location>
</feature>
<dbReference type="InterPro" id="IPR035952">
    <property type="entry name" value="Rhomboid-like_sf"/>
</dbReference>
<reference evidence="9 10" key="1">
    <citation type="submission" date="2019-07" db="EMBL/GenBank/DDBJ databases">
        <title>Whole genome shotgun sequence of Segetibacter aerophilus NBRC 106135.</title>
        <authorList>
            <person name="Hosoyama A."/>
            <person name="Uohara A."/>
            <person name="Ohji S."/>
            <person name="Ichikawa N."/>
        </authorList>
    </citation>
    <scope>NUCLEOTIDE SEQUENCE [LARGE SCALE GENOMIC DNA]</scope>
    <source>
        <strain evidence="9 10">NBRC 106135</strain>
    </source>
</reference>
<evidence type="ECO:0000313" key="9">
    <source>
        <dbReference type="EMBL" id="GEO11698.1"/>
    </source>
</evidence>
<gene>
    <name evidence="9" type="ORF">SAE01_41940</name>
</gene>
<proteinExistence type="inferred from homology"/>
<dbReference type="Proteomes" id="UP000321513">
    <property type="component" value="Unassembled WGS sequence"/>
</dbReference>
<comment type="similarity">
    <text evidence="2">Belongs to the peptidase S54 family.</text>
</comment>
<dbReference type="PANTHER" id="PTHR43731">
    <property type="entry name" value="RHOMBOID PROTEASE"/>
    <property type="match status" value="1"/>
</dbReference>
<evidence type="ECO:0000313" key="10">
    <source>
        <dbReference type="Proteomes" id="UP000321513"/>
    </source>
</evidence>
<dbReference type="Gene3D" id="1.20.1540.10">
    <property type="entry name" value="Rhomboid-like"/>
    <property type="match status" value="1"/>
</dbReference>
<name>A0A512BI94_9BACT</name>
<evidence type="ECO:0000256" key="2">
    <source>
        <dbReference type="ARBA" id="ARBA00009045"/>
    </source>
</evidence>
<protein>
    <recommendedName>
        <fullName evidence="8">Peptidase S54 rhomboid domain-containing protein</fullName>
    </recommendedName>
</protein>
<sequence>MAFGWKTQFEKRVPAEGLNNWEIFSIVQQACKELEWEYLVVDENKFTATTPTHWTLSEEIIKISIENNEIIFRSRSESLELYEAGRNQKNIEELLLPKFRKIKANWKSDQLQRAANTLREETLKQLKSGNRVTGEKVTFGTKDHGMTFFLIAVNVLVFIGMAIRGVNLVEPAATDIIKWGGNVKFNVTGGEWWRLITNIFVHIGILPLLVNLVGLYFIGLMVESILGKLKYLIAYLTVGVLASLISIIWTPEGVAAGATGAIFGMYGVLIAFVTTPYVNKKFSPLWLVGAVAYVVFNIVVSFRGGNDNASLIGGFVAGLITGYLFYFFHFNRELARAGGTRISIEVLLLTTLIVYFYLRVHGRNDSLRFEREVMKLNQIEVKAMAQMQHLQSAQSNNDAVSVIRDSALPQWKHFQEEISKTGAYSLSSEYKRKRKLLNEYAGLRVRQTELMYKSIAEGTDKYNGEIDSVSDRIEKIIDQLGD</sequence>
<evidence type="ECO:0000256" key="4">
    <source>
        <dbReference type="ARBA" id="ARBA00022801"/>
    </source>
</evidence>
<dbReference type="SUPFAM" id="SSF144091">
    <property type="entry name" value="Rhomboid-like"/>
    <property type="match status" value="1"/>
</dbReference>
<comment type="caution">
    <text evidence="9">The sequence shown here is derived from an EMBL/GenBank/DDBJ whole genome shotgun (WGS) entry which is preliminary data.</text>
</comment>
<feature type="transmembrane region" description="Helical" evidence="7">
    <location>
        <begin position="231"/>
        <end position="249"/>
    </location>
</feature>
<evidence type="ECO:0000256" key="5">
    <source>
        <dbReference type="ARBA" id="ARBA00022989"/>
    </source>
</evidence>
<feature type="transmembrane region" description="Helical" evidence="7">
    <location>
        <begin position="255"/>
        <end position="273"/>
    </location>
</feature>
<keyword evidence="5 7" id="KW-1133">Transmembrane helix</keyword>
<feature type="domain" description="Peptidase S54 rhomboid" evidence="8">
    <location>
        <begin position="190"/>
        <end position="325"/>
    </location>
</feature>
<keyword evidence="3 7" id="KW-0812">Transmembrane</keyword>
<dbReference type="PANTHER" id="PTHR43731:SF14">
    <property type="entry name" value="PRESENILIN-ASSOCIATED RHOMBOID-LIKE PROTEIN, MITOCHONDRIAL"/>
    <property type="match status" value="1"/>
</dbReference>
<evidence type="ECO:0000256" key="7">
    <source>
        <dbReference type="SAM" id="Phobius"/>
    </source>
</evidence>
<evidence type="ECO:0000256" key="6">
    <source>
        <dbReference type="ARBA" id="ARBA00023136"/>
    </source>
</evidence>
<feature type="transmembrane region" description="Helical" evidence="7">
    <location>
        <begin position="285"/>
        <end position="303"/>
    </location>
</feature>
<keyword evidence="6 7" id="KW-0472">Membrane</keyword>
<organism evidence="9 10">
    <name type="scientific">Segetibacter aerophilus</name>
    <dbReference type="NCBI Taxonomy" id="670293"/>
    <lineage>
        <taxon>Bacteria</taxon>
        <taxon>Pseudomonadati</taxon>
        <taxon>Bacteroidota</taxon>
        <taxon>Chitinophagia</taxon>
        <taxon>Chitinophagales</taxon>
        <taxon>Chitinophagaceae</taxon>
        <taxon>Segetibacter</taxon>
    </lineage>
</organism>
<accession>A0A512BI94</accession>
<dbReference type="RefSeq" id="WP_147205811.1">
    <property type="nucleotide sequence ID" value="NZ_BJYT01000027.1"/>
</dbReference>
<evidence type="ECO:0000259" key="8">
    <source>
        <dbReference type="Pfam" id="PF01694"/>
    </source>
</evidence>
<keyword evidence="10" id="KW-1185">Reference proteome</keyword>
<comment type="subcellular location">
    <subcellularLocation>
        <location evidence="1">Membrane</location>
        <topology evidence="1">Multi-pass membrane protein</topology>
    </subcellularLocation>
</comment>
<dbReference type="GO" id="GO:0004252">
    <property type="term" value="F:serine-type endopeptidase activity"/>
    <property type="evidence" value="ECO:0007669"/>
    <property type="project" value="InterPro"/>
</dbReference>
<feature type="transmembrane region" description="Helical" evidence="7">
    <location>
        <begin position="146"/>
        <end position="163"/>
    </location>
</feature>
<dbReference type="AlphaFoldDB" id="A0A512BI94"/>
<feature type="transmembrane region" description="Helical" evidence="7">
    <location>
        <begin position="309"/>
        <end position="328"/>
    </location>
</feature>
<dbReference type="Pfam" id="PF01694">
    <property type="entry name" value="Rhomboid"/>
    <property type="match status" value="1"/>
</dbReference>
<dbReference type="InterPro" id="IPR022764">
    <property type="entry name" value="Peptidase_S54_rhomboid_dom"/>
</dbReference>
<dbReference type="OrthoDB" id="9778341at2"/>
<dbReference type="InterPro" id="IPR050925">
    <property type="entry name" value="Rhomboid_protease_S54"/>
</dbReference>
<dbReference type="GO" id="GO:0016020">
    <property type="term" value="C:membrane"/>
    <property type="evidence" value="ECO:0007669"/>
    <property type="project" value="UniProtKB-SubCell"/>
</dbReference>
<evidence type="ECO:0000256" key="3">
    <source>
        <dbReference type="ARBA" id="ARBA00022692"/>
    </source>
</evidence>
<feature type="transmembrane region" description="Helical" evidence="7">
    <location>
        <begin position="340"/>
        <end position="358"/>
    </location>
</feature>
<keyword evidence="4" id="KW-0378">Hydrolase</keyword>
<evidence type="ECO:0000256" key="1">
    <source>
        <dbReference type="ARBA" id="ARBA00004141"/>
    </source>
</evidence>